<sequence>MSALLQAFSDDEIESSESVSSATESSKAERDSKALRAGHDTGLHVEALNEKLVFLDSQALYVEGLGEVKLYPFTRLRVPLYCICGLCFPLGLLWVLLVKLKWLPWRENATSSWWPFLREDIFSDNSRSESEQVPLEVAASRKSLSGGQMHKQTNSKALVWILMLLNALTCACYFIYSRADDSSNSMRMEVDGLFFTLGVATIICALRYSHDVRHTFNRGDLDEEEDLEYLGKEELDFFSDKLNEVVLAGRKFTTAAEHCNAVRSLDEEKLRSLQREKNAAQKARLTLCIFCGLIDALPLAILPGLLRILRAWDSSPAEHWLGANGLIEGFAIAMAMVLRAFLVLLVSATFYEFTYNILGRIKIMKEFTHATRETAFGMKRTLIEDNVFWRGGIWSSAKPDFTTLEQIIKWWHCLTFLKKSVIKFTTLVNIAMLAMGCLLVVSVLVIAANSRAVDSDQLDDALLSYRVMRWVYVVLTVYLKMLYLLMCFAQYESYHERVTRILIAVRTGHALKKAQSWQNVRKPEHMIHRRHTQISDGEEHQIYEEKNIDEFQAVMVTLDALVQQLRLSPHFIRILGTEVTTRFLNVVLNITNSGAVVVGSYLLTLENGVVIVMVLAFPIFCGLISCFLNFAMLGFVEKWKLLPTQNRGLEDGTEQTR</sequence>
<evidence type="ECO:0000313" key="4">
    <source>
        <dbReference type="Proteomes" id="UP001190700"/>
    </source>
</evidence>
<dbReference type="AlphaFoldDB" id="A0AAE0C204"/>
<feature type="region of interest" description="Disordered" evidence="1">
    <location>
        <begin position="1"/>
        <end position="32"/>
    </location>
</feature>
<keyword evidence="2" id="KW-1133">Transmembrane helix</keyword>
<feature type="transmembrane region" description="Helical" evidence="2">
    <location>
        <begin position="427"/>
        <end position="450"/>
    </location>
</feature>
<gene>
    <name evidence="3" type="ORF">CYMTET_44376</name>
</gene>
<feature type="compositionally biased region" description="Low complexity" evidence="1">
    <location>
        <begin position="16"/>
        <end position="25"/>
    </location>
</feature>
<keyword evidence="2" id="KW-0472">Membrane</keyword>
<organism evidence="3 4">
    <name type="scientific">Cymbomonas tetramitiformis</name>
    <dbReference type="NCBI Taxonomy" id="36881"/>
    <lineage>
        <taxon>Eukaryota</taxon>
        <taxon>Viridiplantae</taxon>
        <taxon>Chlorophyta</taxon>
        <taxon>Pyramimonadophyceae</taxon>
        <taxon>Pyramimonadales</taxon>
        <taxon>Pyramimonadaceae</taxon>
        <taxon>Cymbomonas</taxon>
    </lineage>
</organism>
<dbReference type="EMBL" id="LGRX02030108">
    <property type="protein sequence ID" value="KAK3246080.1"/>
    <property type="molecule type" value="Genomic_DNA"/>
</dbReference>
<comment type="caution">
    <text evidence="3">The sequence shown here is derived from an EMBL/GenBank/DDBJ whole genome shotgun (WGS) entry which is preliminary data.</text>
</comment>
<feature type="transmembrane region" description="Helical" evidence="2">
    <location>
        <begin position="285"/>
        <end position="309"/>
    </location>
</feature>
<keyword evidence="2" id="KW-0812">Transmembrane</keyword>
<evidence type="ECO:0000313" key="3">
    <source>
        <dbReference type="EMBL" id="KAK3246080.1"/>
    </source>
</evidence>
<feature type="transmembrane region" description="Helical" evidence="2">
    <location>
        <begin position="188"/>
        <end position="208"/>
    </location>
</feature>
<keyword evidence="4" id="KW-1185">Reference proteome</keyword>
<evidence type="ECO:0000256" key="2">
    <source>
        <dbReference type="SAM" id="Phobius"/>
    </source>
</evidence>
<evidence type="ECO:0000256" key="1">
    <source>
        <dbReference type="SAM" id="MobiDB-lite"/>
    </source>
</evidence>
<accession>A0AAE0C204</accession>
<dbReference type="Proteomes" id="UP001190700">
    <property type="component" value="Unassembled WGS sequence"/>
</dbReference>
<protein>
    <submittedName>
        <fullName evidence="3">Uncharacterized protein</fullName>
    </submittedName>
</protein>
<proteinExistence type="predicted"/>
<feature type="transmembrane region" description="Helical" evidence="2">
    <location>
        <begin position="157"/>
        <end position="176"/>
    </location>
</feature>
<name>A0AAE0C204_9CHLO</name>
<feature type="transmembrane region" description="Helical" evidence="2">
    <location>
        <begin position="78"/>
        <end position="98"/>
    </location>
</feature>
<reference evidence="3 4" key="1">
    <citation type="journal article" date="2015" name="Genome Biol. Evol.">
        <title>Comparative Genomics of a Bacterivorous Green Alga Reveals Evolutionary Causalities and Consequences of Phago-Mixotrophic Mode of Nutrition.</title>
        <authorList>
            <person name="Burns J.A."/>
            <person name="Paasch A."/>
            <person name="Narechania A."/>
            <person name="Kim E."/>
        </authorList>
    </citation>
    <scope>NUCLEOTIDE SEQUENCE [LARGE SCALE GENOMIC DNA]</scope>
    <source>
        <strain evidence="3 4">PLY_AMNH</strain>
    </source>
</reference>
<feature type="transmembrane region" description="Helical" evidence="2">
    <location>
        <begin position="329"/>
        <end position="355"/>
    </location>
</feature>
<feature type="transmembrane region" description="Helical" evidence="2">
    <location>
        <begin position="470"/>
        <end position="491"/>
    </location>
</feature>
<feature type="transmembrane region" description="Helical" evidence="2">
    <location>
        <begin position="583"/>
        <end position="603"/>
    </location>
</feature>
<feature type="transmembrane region" description="Helical" evidence="2">
    <location>
        <begin position="609"/>
        <end position="636"/>
    </location>
</feature>